<dbReference type="SUPFAM" id="SSF48576">
    <property type="entry name" value="Terpenoid synthases"/>
    <property type="match status" value="1"/>
</dbReference>
<dbReference type="PANTHER" id="PTHR31225">
    <property type="entry name" value="OS04G0344100 PROTEIN-RELATED"/>
    <property type="match status" value="1"/>
</dbReference>
<name>A0A426X5S4_ENSVE</name>
<dbReference type="GO" id="GO:0000287">
    <property type="term" value="F:magnesium ion binding"/>
    <property type="evidence" value="ECO:0007669"/>
    <property type="project" value="InterPro"/>
</dbReference>
<dbReference type="Proteomes" id="UP000287651">
    <property type="component" value="Unassembled WGS sequence"/>
</dbReference>
<keyword evidence="1" id="KW-0479">Metal-binding</keyword>
<dbReference type="Gene3D" id="1.10.600.10">
    <property type="entry name" value="Farnesyl Diphosphate Synthase"/>
    <property type="match status" value="3"/>
</dbReference>
<keyword evidence="3" id="KW-0456">Lyase</keyword>
<feature type="domain" description="Terpene synthase metal-binding" evidence="4">
    <location>
        <begin position="207"/>
        <end position="249"/>
    </location>
</feature>
<comment type="caution">
    <text evidence="5">The sequence shown here is derived from an EMBL/GenBank/DDBJ whole genome shotgun (WGS) entry which is preliminary data.</text>
</comment>
<dbReference type="GO" id="GO:0010333">
    <property type="term" value="F:terpene synthase activity"/>
    <property type="evidence" value="ECO:0007669"/>
    <property type="project" value="InterPro"/>
</dbReference>
<dbReference type="InterPro" id="IPR008930">
    <property type="entry name" value="Terpenoid_cyclase/PrenylTrfase"/>
</dbReference>
<dbReference type="Gene3D" id="1.50.10.130">
    <property type="entry name" value="Terpene synthase, N-terminal domain"/>
    <property type="match status" value="1"/>
</dbReference>
<protein>
    <recommendedName>
        <fullName evidence="4">Terpene synthase metal-binding domain-containing protein</fullName>
    </recommendedName>
</protein>
<evidence type="ECO:0000256" key="3">
    <source>
        <dbReference type="ARBA" id="ARBA00023239"/>
    </source>
</evidence>
<evidence type="ECO:0000313" key="6">
    <source>
        <dbReference type="Proteomes" id="UP000287651"/>
    </source>
</evidence>
<sequence>METMGFQSLASSDEVVARKSAGFHPSVWGDYFILHGRSSPQTQACNATTTSCQKCSSSQQEAYLGTHGESILDEAISFTRNNLVSALADLKPPLSTQVSLDLETPLCRRVRRLLARDYISIYQEDATRHDDAILELAKLDFNLLQSLHREELENITKWDAKLVHQLPEYMKDYYLMLIHTFQEFEDLLASGEKYRISYLKEAVSDETIKLEQTREHVASTVQCYMKEYGTDVQVACKKLQGVVDDAWKDINEECFSSTAFPIALLERIINYSRVSDNTYKYMDGYTNSSTKTKEYISLLLIHPIPI</sequence>
<dbReference type="PANTHER" id="PTHR31225:SF93">
    <property type="entry name" value="ALPHA-HUMULENE_(-)-(E)-BETA-CARYOPHYLLENE SYNTHASE"/>
    <property type="match status" value="1"/>
</dbReference>
<dbReference type="InterPro" id="IPR005630">
    <property type="entry name" value="Terpene_synthase_metal-bd"/>
</dbReference>
<dbReference type="GO" id="GO:0016114">
    <property type="term" value="P:terpenoid biosynthetic process"/>
    <property type="evidence" value="ECO:0007669"/>
    <property type="project" value="InterPro"/>
</dbReference>
<dbReference type="InterPro" id="IPR050148">
    <property type="entry name" value="Terpene_synthase-like"/>
</dbReference>
<organism evidence="5 6">
    <name type="scientific">Ensete ventricosum</name>
    <name type="common">Abyssinian banana</name>
    <name type="synonym">Musa ensete</name>
    <dbReference type="NCBI Taxonomy" id="4639"/>
    <lineage>
        <taxon>Eukaryota</taxon>
        <taxon>Viridiplantae</taxon>
        <taxon>Streptophyta</taxon>
        <taxon>Embryophyta</taxon>
        <taxon>Tracheophyta</taxon>
        <taxon>Spermatophyta</taxon>
        <taxon>Magnoliopsida</taxon>
        <taxon>Liliopsida</taxon>
        <taxon>Zingiberales</taxon>
        <taxon>Musaceae</taxon>
        <taxon>Ensete</taxon>
    </lineage>
</organism>
<dbReference type="Pfam" id="PF03936">
    <property type="entry name" value="Terpene_synth_C"/>
    <property type="match status" value="2"/>
</dbReference>
<reference evidence="5 6" key="1">
    <citation type="journal article" date="2014" name="Agronomy (Basel)">
        <title>A Draft Genome Sequence for Ensete ventricosum, the Drought-Tolerant Tree Against Hunger.</title>
        <authorList>
            <person name="Harrison J."/>
            <person name="Moore K.A."/>
            <person name="Paszkiewicz K."/>
            <person name="Jones T."/>
            <person name="Grant M."/>
            <person name="Ambacheew D."/>
            <person name="Muzemil S."/>
            <person name="Studholme D.J."/>
        </authorList>
    </citation>
    <scope>NUCLEOTIDE SEQUENCE [LARGE SCALE GENOMIC DNA]</scope>
</reference>
<dbReference type="InterPro" id="IPR036965">
    <property type="entry name" value="Terpene_synth_N_sf"/>
</dbReference>
<dbReference type="SUPFAM" id="SSF48239">
    <property type="entry name" value="Terpenoid cyclases/Protein prenyltransferases"/>
    <property type="match status" value="1"/>
</dbReference>
<evidence type="ECO:0000313" key="5">
    <source>
        <dbReference type="EMBL" id="RRT34836.1"/>
    </source>
</evidence>
<keyword evidence="2" id="KW-0460">Magnesium</keyword>
<evidence type="ECO:0000256" key="1">
    <source>
        <dbReference type="ARBA" id="ARBA00022723"/>
    </source>
</evidence>
<evidence type="ECO:0000256" key="2">
    <source>
        <dbReference type="ARBA" id="ARBA00022842"/>
    </source>
</evidence>
<proteinExistence type="predicted"/>
<dbReference type="EMBL" id="AMZH03025979">
    <property type="protein sequence ID" value="RRT34836.1"/>
    <property type="molecule type" value="Genomic_DNA"/>
</dbReference>
<gene>
    <name evidence="5" type="ORF">B296_00052054</name>
</gene>
<dbReference type="InterPro" id="IPR008949">
    <property type="entry name" value="Isoprenoid_synthase_dom_sf"/>
</dbReference>
<accession>A0A426X5S4</accession>
<dbReference type="AlphaFoldDB" id="A0A426X5S4"/>
<evidence type="ECO:0000259" key="4">
    <source>
        <dbReference type="Pfam" id="PF03936"/>
    </source>
</evidence>
<feature type="domain" description="Terpene synthase metal-binding" evidence="4">
    <location>
        <begin position="153"/>
        <end position="205"/>
    </location>
</feature>